<sequence>MKSFRHRNSARPERVYRKRRRLTPAQYQSPAVESHIRIQRATDENQGDTDDGLPEPFVRKESLQYDIEDSIPPTSPVPPTTFAEAIMVARQRGRVHQRLAMEEGRSFDTIAGPLSAEALGPFRYVLKKKKKFSRLTTSQASAADTEDEASEVGNYADSRTEFDQLDSSLLTSKDDKHFSSINNATPRIGDEKGLGNSQGTVSPVISSQYYANSSDEPVSGRSPFETTLSRCTTSPRPLISTASDSESMDNSNALDYGFDTLEWDPDLAAASRDNSPEPITVKPQRVAYTTVGSLVNPDAVPQFTAPNRIQREGSGRRSQANEGPGRRTQPSRDHHGSYYTSHGPPPPLSAANSMQYTQQILGNVNYNENTALHSSAFLGQFKQDESFQRLRDLTLPRVRAGNVKTSILNRPSSASSSVSNQQSSFKRASETEEDQSAKGYKEIAGLEKMQTLQRMAKYDNPFQQIARERLAEFIAPLKSQTFPIENISDSLTAATKGELDRSYRFPPDLNTATDPNPFMSAAREHSRYTYSEQPLTCRPGYPQPLTAGPPGQRSVYTTAKSTNRQLGTAQSPWSPLAYQEGVYKLENSTPLSSHFDSAVHSKRLATLPLSTYRDGNQEQSWNTIDTLPVSAILQYYPESLAPDIDGSYRSVAPEVQEEMNQVSAQTWSKDLNRAKRVKHLEDWFYLGQRKYGMTIDDYILALEDIHRDEVEEPEPANPFGSIRPPHRQLLPPECAPYTIEEMNNMSTAEAATKLLHGAFGTLLAYADNRSTSRSKKSGFVKSPVWQIDSSEKGNVSFFGEDWGPPPKRFGRDPRYQPTFHNPSNTHWE</sequence>
<protein>
    <submittedName>
        <fullName evidence="2">Uncharacterized protein</fullName>
    </submittedName>
</protein>
<feature type="compositionally biased region" description="Polar residues" evidence="1">
    <location>
        <begin position="818"/>
        <end position="828"/>
    </location>
</feature>
<feature type="region of interest" description="Disordered" evidence="1">
    <location>
        <begin position="1"/>
        <end position="55"/>
    </location>
</feature>
<gene>
    <name evidence="2" type="ORF">BP5796_11339</name>
</gene>
<evidence type="ECO:0000313" key="2">
    <source>
        <dbReference type="EMBL" id="RDW61447.1"/>
    </source>
</evidence>
<feature type="compositionally biased region" description="Polar residues" evidence="1">
    <location>
        <begin position="224"/>
        <end position="253"/>
    </location>
</feature>
<dbReference type="OrthoDB" id="10251048at2759"/>
<keyword evidence="3" id="KW-1185">Reference proteome</keyword>
<name>A0A3D8QI81_9HELO</name>
<reference evidence="2 3" key="1">
    <citation type="journal article" date="2018" name="IMA Fungus">
        <title>IMA Genome-F 9: Draft genome sequence of Annulohypoxylon stygium, Aspergillus mulundensis, Berkeleyomyces basicola (syn. Thielaviopsis basicola), Ceratocystis smalleyi, two Cercospora beticola strains, Coleophoma cylindrospora, Fusarium fracticaudum, Phialophora cf. hyalina, and Morchella septimelata.</title>
        <authorList>
            <person name="Wingfield B.D."/>
            <person name="Bills G.F."/>
            <person name="Dong Y."/>
            <person name="Huang W."/>
            <person name="Nel W.J."/>
            <person name="Swalarsk-Parry B.S."/>
            <person name="Vaghefi N."/>
            <person name="Wilken P.M."/>
            <person name="An Z."/>
            <person name="de Beer Z.W."/>
            <person name="De Vos L."/>
            <person name="Chen L."/>
            <person name="Duong T.A."/>
            <person name="Gao Y."/>
            <person name="Hammerbacher A."/>
            <person name="Kikkert J.R."/>
            <person name="Li Y."/>
            <person name="Li H."/>
            <person name="Li K."/>
            <person name="Li Q."/>
            <person name="Liu X."/>
            <person name="Ma X."/>
            <person name="Naidoo K."/>
            <person name="Pethybridge S.J."/>
            <person name="Sun J."/>
            <person name="Steenkamp E.T."/>
            <person name="van der Nest M.A."/>
            <person name="van Wyk S."/>
            <person name="Wingfield M.J."/>
            <person name="Xiong C."/>
            <person name="Yue Q."/>
            <person name="Zhang X."/>
        </authorList>
    </citation>
    <scope>NUCLEOTIDE SEQUENCE [LARGE SCALE GENOMIC DNA]</scope>
    <source>
        <strain evidence="2 3">BP5796</strain>
    </source>
</reference>
<feature type="region of interest" description="Disordered" evidence="1">
    <location>
        <begin position="406"/>
        <end position="437"/>
    </location>
</feature>
<proteinExistence type="predicted"/>
<evidence type="ECO:0000256" key="1">
    <source>
        <dbReference type="SAM" id="MobiDB-lite"/>
    </source>
</evidence>
<feature type="compositionally biased region" description="Basic and acidic residues" evidence="1">
    <location>
        <begin position="427"/>
        <end position="437"/>
    </location>
</feature>
<evidence type="ECO:0000313" key="3">
    <source>
        <dbReference type="Proteomes" id="UP000256328"/>
    </source>
</evidence>
<feature type="region of interest" description="Disordered" evidence="1">
    <location>
        <begin position="135"/>
        <end position="158"/>
    </location>
</feature>
<organism evidence="2 3">
    <name type="scientific">Coleophoma crateriformis</name>
    <dbReference type="NCBI Taxonomy" id="565419"/>
    <lineage>
        <taxon>Eukaryota</taxon>
        <taxon>Fungi</taxon>
        <taxon>Dikarya</taxon>
        <taxon>Ascomycota</taxon>
        <taxon>Pezizomycotina</taxon>
        <taxon>Leotiomycetes</taxon>
        <taxon>Helotiales</taxon>
        <taxon>Dermateaceae</taxon>
        <taxon>Coleophoma</taxon>
    </lineage>
</organism>
<dbReference type="Proteomes" id="UP000256328">
    <property type="component" value="Unassembled WGS sequence"/>
</dbReference>
<comment type="caution">
    <text evidence="2">The sequence shown here is derived from an EMBL/GenBank/DDBJ whole genome shotgun (WGS) entry which is preliminary data.</text>
</comment>
<dbReference type="EMBL" id="PDLN01000018">
    <property type="protein sequence ID" value="RDW61447.1"/>
    <property type="molecule type" value="Genomic_DNA"/>
</dbReference>
<feature type="compositionally biased region" description="Polar residues" evidence="1">
    <location>
        <begin position="195"/>
        <end position="216"/>
    </location>
</feature>
<feature type="compositionally biased region" description="Low complexity" evidence="1">
    <location>
        <begin position="412"/>
        <end position="424"/>
    </location>
</feature>
<feature type="region of interest" description="Disordered" evidence="1">
    <location>
        <begin position="176"/>
        <end position="253"/>
    </location>
</feature>
<feature type="region of interest" description="Disordered" evidence="1">
    <location>
        <begin position="297"/>
        <end position="351"/>
    </location>
</feature>
<dbReference type="AlphaFoldDB" id="A0A3D8QI81"/>
<feature type="compositionally biased region" description="Basic and acidic residues" evidence="1">
    <location>
        <begin position="34"/>
        <end position="43"/>
    </location>
</feature>
<feature type="region of interest" description="Disordered" evidence="1">
    <location>
        <begin position="796"/>
        <end position="828"/>
    </location>
</feature>
<accession>A0A3D8QI81</accession>